<sequence length="1781" mass="198987">MATPAPDSIFLEDFGQTVDLTRRIREVLLNYPEGTTVLKELIQNADDAGATTVSLCLDLRSHGRDSLLSDSLSQWQGPALLAYNNAVFSEEDFVSISKIGGSSKHGQASKTGRFGVGFNSVYHLTDLPSFVSGKYVVLFDPQGVYLPRVSAANPGKRIDFTSSSALSFYKDQFFPFCAFGCDMQSPFAGTLFRFPLRNVDQAAKSKLSRQAYSPEDISSMFAQLFEEGILTLLFLKSVLCIEMYVWDAGKPGPKKIHSYSVSSVTDDMVWHRQALLRLSKCSNTPTELDAFPLEFVSETVSGGETDRQTERFYVVQTMASASSRIGSFATTASKEHDIHLMPWASVAACISDNSPNNKVLRTGQAFCFLPLPVRTGLSVQVNGFFEVSSNRRGIWYGDDMDRSGKVRSIWNRLLLEDVVVPAFVHMLHCVKELLGPTDLYYSLWPIGSFEEPWSILVQQIYRSVCNAPVIYSELNGGRWVSPSEAFLHDEKFTKSKDLGLALMQLGMPVVHLPDSLFDSLLKNSTSKVVTPGTVRDFLRECETSNYLSRSYKLLLLEYCLEDLVDDDVGKEAYNLPLLPLANGSFASFLGASKGNSYFICDELEYKLLQPVSDRVIDRSVPSNILSRLSGVAMSSNTNLALFSIQYFVQLFPAFMPADWKYKSKVFWDPDLCQKPTLSWFLLFWQYLGKHNETLQLFSDWPILPSTSGFLLRPSRQLKMINGSNLSNAVQDILVKIGCNILKSSYVVEHPDLFNYVSDGSAADVLQSIFNVFSSADIMQISLDSLIAEERNELRKFLLDPKWYVGHSMDEFSSRFCKKLPIYQVYGRESVQDCQFSDLENPRKYLPPLDVPEFILVDIDFIVRSSSIEEEDILSRYYGVERMGKAEFYKEHVFHRVGELQAEVRDSIMLSVLQNLPLLSLEDVSIRDLLRNLKFIPTLTGALKCPSVLYDPSNEELYALLEDSDSFPCGAFGEYDILNILRGLGLRTSVSPETVLESARCIAHLMHEDQQKAYSKGKVLFSYLEVNALKWLPDQVDGNKGGVNWMLSRAATAFKSRNSKSDLEKFWNDLRLISWCPVLSSPPLHSLPWQVVSSMVAPPKHVRPPNDLWLVSASMRILDGECSSTALLYSLGWMSPPGGGVIAAQLLELGKNNEIVTDQVLRQELALAMPRIYSILTGMMDSDEIEIVKVVLEGCRWIWVGDGFTTSDEVVLDGPLHLAPYIRVIPIDLAVFKKLFLELGIREFLQPADYASILHRMANRKGSSPLDTQEIRAVTLIVHQLAEAYHHEQKVQLYLPDVSGRLFLAGDLVYNDAPWLLGSEDLDGSFGNASTVRWNAKSTVQKFVHGNISNDVAEKLGVCSLRRMLLAESADSMNFGLSGAAEAFGQHEALTTRLKHILEMYADGPGTLFELVQNAEDAGASEVIFLLDKSQYGTSSILSPEMADWQGPALYCFNDSVFSPQDLYAISRIGQESKLEKAFAIGRFGLGFNCVYHFTDIPMFVSGENIVMFDPHASNLPGISPSHPGLRIKFVGRQILEQFPDQFSSMLHFGCDLQQSFPGTLFRFPLRTAGVASRSQIKKEVYAPEDVRSLFAAFSETVSETLLFLHNVKSISIFIKEGTGDEMHLLHRIRRTCIGEAEIESTEAQDAFNFFKENRRVGMNRVQFLKKLSQSIGRDLPYKCQKILITEQGISGHHLHYWIISECLGGGNVRKGTSEASNSNCYNFVPWACVAAYLNSVKLGGDLLDSSEVEGDGVVSPDIFQITSLPTHPLENFEGISGLVLI</sequence>
<proteinExistence type="predicted"/>
<keyword evidence="3" id="KW-1185">Reference proteome</keyword>
<name>A0A9D4W8U5_PEA</name>
<dbReference type="Gramene" id="Psat06G0312800-T2">
    <property type="protein sequence ID" value="KAI5397187.1"/>
    <property type="gene ID" value="KIW84_063128"/>
</dbReference>
<dbReference type="PANTHER" id="PTHR15600">
    <property type="entry name" value="SACSIN"/>
    <property type="match status" value="1"/>
</dbReference>
<evidence type="ECO:0000313" key="2">
    <source>
        <dbReference type="EMBL" id="KAI5397187.1"/>
    </source>
</evidence>
<feature type="domain" description="Sacsin/Nov" evidence="1">
    <location>
        <begin position="18"/>
        <end position="256"/>
    </location>
</feature>
<dbReference type="Pfam" id="PF25794">
    <property type="entry name" value="SACS"/>
    <property type="match status" value="2"/>
</dbReference>
<organism evidence="2 3">
    <name type="scientific">Pisum sativum</name>
    <name type="common">Garden pea</name>
    <name type="synonym">Lathyrus oleraceus</name>
    <dbReference type="NCBI Taxonomy" id="3888"/>
    <lineage>
        <taxon>Eukaryota</taxon>
        <taxon>Viridiplantae</taxon>
        <taxon>Streptophyta</taxon>
        <taxon>Embryophyta</taxon>
        <taxon>Tracheophyta</taxon>
        <taxon>Spermatophyta</taxon>
        <taxon>Magnoliopsida</taxon>
        <taxon>eudicotyledons</taxon>
        <taxon>Gunneridae</taxon>
        <taxon>Pentapetalae</taxon>
        <taxon>rosids</taxon>
        <taxon>fabids</taxon>
        <taxon>Fabales</taxon>
        <taxon>Fabaceae</taxon>
        <taxon>Papilionoideae</taxon>
        <taxon>50 kb inversion clade</taxon>
        <taxon>NPAAA clade</taxon>
        <taxon>Hologalegina</taxon>
        <taxon>IRL clade</taxon>
        <taxon>Fabeae</taxon>
        <taxon>Lathyrus</taxon>
    </lineage>
</organism>
<dbReference type="InterPro" id="IPR052972">
    <property type="entry name" value="Sacsin_chaperone_reg"/>
</dbReference>
<dbReference type="EMBL" id="JAMSHJ010000006">
    <property type="protein sequence ID" value="KAI5397187.1"/>
    <property type="molecule type" value="Genomic_DNA"/>
</dbReference>
<feature type="domain" description="Sacsin/Nov" evidence="1">
    <location>
        <begin position="1386"/>
        <end position="1621"/>
    </location>
</feature>
<dbReference type="NCBIfam" id="NF047352">
    <property type="entry name" value="P_loop_sacsin"/>
    <property type="match status" value="2"/>
</dbReference>
<dbReference type="InterPro" id="IPR058210">
    <property type="entry name" value="SACS/Nov_dom"/>
</dbReference>
<accession>A0A9D4W8U5</accession>
<evidence type="ECO:0000313" key="3">
    <source>
        <dbReference type="Proteomes" id="UP001058974"/>
    </source>
</evidence>
<reference evidence="2 3" key="1">
    <citation type="journal article" date="2022" name="Nat. Genet.">
        <title>Improved pea reference genome and pan-genome highlight genomic features and evolutionary characteristics.</title>
        <authorList>
            <person name="Yang T."/>
            <person name="Liu R."/>
            <person name="Luo Y."/>
            <person name="Hu S."/>
            <person name="Wang D."/>
            <person name="Wang C."/>
            <person name="Pandey M.K."/>
            <person name="Ge S."/>
            <person name="Xu Q."/>
            <person name="Li N."/>
            <person name="Li G."/>
            <person name="Huang Y."/>
            <person name="Saxena R.K."/>
            <person name="Ji Y."/>
            <person name="Li M."/>
            <person name="Yan X."/>
            <person name="He Y."/>
            <person name="Liu Y."/>
            <person name="Wang X."/>
            <person name="Xiang C."/>
            <person name="Varshney R.K."/>
            <person name="Ding H."/>
            <person name="Gao S."/>
            <person name="Zong X."/>
        </authorList>
    </citation>
    <scope>NUCLEOTIDE SEQUENCE [LARGE SCALE GENOMIC DNA]</scope>
    <source>
        <strain evidence="2 3">cv. Zhongwan 6</strain>
    </source>
</reference>
<protein>
    <recommendedName>
        <fullName evidence="1">Sacsin/Nov domain-containing protein</fullName>
    </recommendedName>
</protein>
<comment type="caution">
    <text evidence="2">The sequence shown here is derived from an EMBL/GenBank/DDBJ whole genome shotgun (WGS) entry which is preliminary data.</text>
</comment>
<dbReference type="InterPro" id="IPR036890">
    <property type="entry name" value="HATPase_C_sf"/>
</dbReference>
<dbReference type="PANTHER" id="PTHR15600:SF42">
    <property type="entry name" value="SACSIN"/>
    <property type="match status" value="1"/>
</dbReference>
<dbReference type="SUPFAM" id="SSF55874">
    <property type="entry name" value="ATPase domain of HSP90 chaperone/DNA topoisomerase II/histidine kinase"/>
    <property type="match status" value="2"/>
</dbReference>
<dbReference type="GO" id="GO:0030544">
    <property type="term" value="F:Hsp70 protein binding"/>
    <property type="evidence" value="ECO:0007669"/>
    <property type="project" value="TreeGrafter"/>
</dbReference>
<dbReference type="Proteomes" id="UP001058974">
    <property type="component" value="Chromosome 6"/>
</dbReference>
<gene>
    <name evidence="2" type="ORF">KIW84_063128</name>
</gene>
<evidence type="ECO:0000259" key="1">
    <source>
        <dbReference type="Pfam" id="PF25794"/>
    </source>
</evidence>